<feature type="chain" id="PRO_5001716446" evidence="1">
    <location>
        <begin position="29"/>
        <end position="57"/>
    </location>
</feature>
<dbReference type="PROSITE" id="PS51257">
    <property type="entry name" value="PROKAR_LIPOPROTEIN"/>
    <property type="match status" value="1"/>
</dbReference>
<dbReference type="EMBL" id="CP006704">
    <property type="protein sequence ID" value="AIJ49741.1"/>
    <property type="molecule type" value="Genomic_DNA"/>
</dbReference>
<dbReference type="Proteomes" id="UP000028782">
    <property type="component" value="Chromosome"/>
</dbReference>
<dbReference type="AlphaFoldDB" id="A0A076PYG9"/>
<name>A0A076PYG9_COMTE</name>
<keyword evidence="1" id="KW-0732">Signal</keyword>
<evidence type="ECO:0000256" key="1">
    <source>
        <dbReference type="SAM" id="SignalP"/>
    </source>
</evidence>
<feature type="signal peptide" evidence="1">
    <location>
        <begin position="1"/>
        <end position="28"/>
    </location>
</feature>
<evidence type="ECO:0000313" key="3">
    <source>
        <dbReference type="Proteomes" id="UP000028782"/>
    </source>
</evidence>
<organism evidence="2 3">
    <name type="scientific">Comamonas testosteroni TK102</name>
    <dbReference type="NCBI Taxonomy" id="1392005"/>
    <lineage>
        <taxon>Bacteria</taxon>
        <taxon>Pseudomonadati</taxon>
        <taxon>Pseudomonadota</taxon>
        <taxon>Betaproteobacteria</taxon>
        <taxon>Burkholderiales</taxon>
        <taxon>Comamonadaceae</taxon>
        <taxon>Comamonas</taxon>
    </lineage>
</organism>
<protein>
    <submittedName>
        <fullName evidence="2">Uncharacterized protein</fullName>
    </submittedName>
</protein>
<proteinExistence type="predicted"/>
<dbReference type="HOGENOM" id="CLU_2988873_0_0_4"/>
<gene>
    <name evidence="2" type="ORF">O987_28475</name>
</gene>
<evidence type="ECO:0000313" key="2">
    <source>
        <dbReference type="EMBL" id="AIJ49741.1"/>
    </source>
</evidence>
<sequence length="57" mass="5827">MDADKEMQMRKWLSLAAAAATLVLTACSGTMPASSSSSSSGGVEIFGTVDAGVSRTW</sequence>
<dbReference type="KEGG" id="ctes:O987_28475"/>
<dbReference type="RefSeq" id="WP_003060024.1">
    <property type="nucleotide sequence ID" value="NZ_CP006704.1"/>
</dbReference>
<reference evidence="2 3" key="1">
    <citation type="journal article" date="2014" name="Genome Announc.">
        <title>Complete Genome Sequence of Polychlorinated Biphenyl Degrader Comamonas testosteroni TK102 (NBRC 109938).</title>
        <authorList>
            <person name="Fukuda K."/>
            <person name="Hosoyama A."/>
            <person name="Tsuchikane K."/>
            <person name="Ohji S."/>
            <person name="Yamazoe A."/>
            <person name="Fujita N."/>
            <person name="Shintani M."/>
            <person name="Kimbara K."/>
        </authorList>
    </citation>
    <scope>NUCLEOTIDE SEQUENCE [LARGE SCALE GENOMIC DNA]</scope>
    <source>
        <strain evidence="2">TK102</strain>
    </source>
</reference>
<accession>A0A076PYG9</accession>